<feature type="transmembrane region" description="Helical" evidence="8">
    <location>
        <begin position="65"/>
        <end position="85"/>
    </location>
</feature>
<comment type="caution">
    <text evidence="10">The sequence shown here is derived from an EMBL/GenBank/DDBJ whole genome shotgun (WGS) entry which is preliminary data.</text>
</comment>
<dbReference type="GO" id="GO:0006865">
    <property type="term" value="P:amino acid transport"/>
    <property type="evidence" value="ECO:0007669"/>
    <property type="project" value="UniProtKB-KW"/>
</dbReference>
<accession>A0A852VQZ7</accession>
<dbReference type="InterPro" id="IPR035906">
    <property type="entry name" value="MetI-like_sf"/>
</dbReference>
<evidence type="ECO:0000256" key="5">
    <source>
        <dbReference type="ARBA" id="ARBA00022970"/>
    </source>
</evidence>
<keyword evidence="2 8" id="KW-0813">Transport</keyword>
<evidence type="ECO:0000256" key="8">
    <source>
        <dbReference type="RuleBase" id="RU363032"/>
    </source>
</evidence>
<reference evidence="10 11" key="1">
    <citation type="submission" date="2020-07" db="EMBL/GenBank/DDBJ databases">
        <title>Sequencing the genomes of 1000 actinobacteria strains.</title>
        <authorList>
            <person name="Klenk H.-P."/>
        </authorList>
    </citation>
    <scope>NUCLEOTIDE SEQUENCE [LARGE SCALE GENOMIC DNA]</scope>
    <source>
        <strain evidence="10 11">DSM 26154</strain>
    </source>
</reference>
<comment type="subcellular location">
    <subcellularLocation>
        <location evidence="1 8">Cell membrane</location>
        <topology evidence="1 8">Multi-pass membrane protein</topology>
    </subcellularLocation>
</comment>
<dbReference type="CDD" id="cd06261">
    <property type="entry name" value="TM_PBP2"/>
    <property type="match status" value="1"/>
</dbReference>
<evidence type="ECO:0000256" key="7">
    <source>
        <dbReference type="ARBA" id="ARBA00023136"/>
    </source>
</evidence>
<dbReference type="EMBL" id="JACCAE010000001">
    <property type="protein sequence ID" value="NYF97850.1"/>
    <property type="molecule type" value="Genomic_DNA"/>
</dbReference>
<feature type="transmembrane region" description="Helical" evidence="8">
    <location>
        <begin position="114"/>
        <end position="136"/>
    </location>
</feature>
<evidence type="ECO:0000256" key="4">
    <source>
        <dbReference type="ARBA" id="ARBA00022692"/>
    </source>
</evidence>
<evidence type="ECO:0000256" key="6">
    <source>
        <dbReference type="ARBA" id="ARBA00022989"/>
    </source>
</evidence>
<feature type="transmembrane region" description="Helical" evidence="8">
    <location>
        <begin position="177"/>
        <end position="194"/>
    </location>
</feature>
<dbReference type="Pfam" id="PF00528">
    <property type="entry name" value="BPD_transp_1"/>
    <property type="match status" value="1"/>
</dbReference>
<keyword evidence="11" id="KW-1185">Reference proteome</keyword>
<feature type="transmembrane region" description="Helical" evidence="8">
    <location>
        <begin position="278"/>
        <end position="297"/>
    </location>
</feature>
<sequence length="306" mass="33620">MSTTTTTAGTTRESVPLTRSHITLLVCSVLLTLAAGLGLPALVVGILAWRKNAEDHPAAKRLTRIGWYVFSVFAVIGVLLALQLWSMTDSFDQFWSWEAAAEVFPQLLEAFLKVTLLITVIGTAIAAILGLILAVATESIPRFLSVPLRWLMDVIRMTPLIVQLIFVLYMVPPDWPPLWIGTVVIGVHYAMYMAESYIAGIASVDPGQWEAAKALSFSTGRTWGAVVLPQALRATLPSLGNWAISMFKDTPYLFGIYVVEMVRVAYQYGGNTFRYNEAFTLAGLIFLVASLITAVAVRKLEKSLVY</sequence>
<evidence type="ECO:0000256" key="3">
    <source>
        <dbReference type="ARBA" id="ARBA00022475"/>
    </source>
</evidence>
<feature type="domain" description="ABC transmembrane type-1" evidence="9">
    <location>
        <begin position="112"/>
        <end position="296"/>
    </location>
</feature>
<keyword evidence="4 8" id="KW-0812">Transmembrane</keyword>
<keyword evidence="3" id="KW-1003">Cell membrane</keyword>
<keyword evidence="5" id="KW-0029">Amino-acid transport</keyword>
<evidence type="ECO:0000259" key="9">
    <source>
        <dbReference type="PROSITE" id="PS50928"/>
    </source>
</evidence>
<dbReference type="InterPro" id="IPR000515">
    <property type="entry name" value="MetI-like"/>
</dbReference>
<dbReference type="PANTHER" id="PTHR30614:SF0">
    <property type="entry name" value="L-CYSTINE TRANSPORT SYSTEM PERMEASE PROTEIN TCYL"/>
    <property type="match status" value="1"/>
</dbReference>
<dbReference type="InterPro" id="IPR010065">
    <property type="entry name" value="AA_ABC_transptr_permease_3TM"/>
</dbReference>
<dbReference type="AlphaFoldDB" id="A0A852VQZ7"/>
<name>A0A852VQZ7_9MICO</name>
<dbReference type="InterPro" id="IPR043429">
    <property type="entry name" value="ArtM/GltK/GlnP/TcyL/YhdX-like"/>
</dbReference>
<comment type="similarity">
    <text evidence="8">Belongs to the binding-protein-dependent transport system permease family.</text>
</comment>
<feature type="transmembrane region" description="Helical" evidence="8">
    <location>
        <begin position="148"/>
        <end position="171"/>
    </location>
</feature>
<dbReference type="Gene3D" id="1.10.3720.10">
    <property type="entry name" value="MetI-like"/>
    <property type="match status" value="1"/>
</dbReference>
<evidence type="ECO:0000313" key="11">
    <source>
        <dbReference type="Proteomes" id="UP000554054"/>
    </source>
</evidence>
<evidence type="ECO:0000256" key="1">
    <source>
        <dbReference type="ARBA" id="ARBA00004651"/>
    </source>
</evidence>
<keyword evidence="7 8" id="KW-0472">Membrane</keyword>
<dbReference type="GO" id="GO:0022857">
    <property type="term" value="F:transmembrane transporter activity"/>
    <property type="evidence" value="ECO:0007669"/>
    <property type="project" value="InterPro"/>
</dbReference>
<dbReference type="SUPFAM" id="SSF161098">
    <property type="entry name" value="MetI-like"/>
    <property type="match status" value="1"/>
</dbReference>
<gene>
    <name evidence="10" type="ORF">BJY20_001242</name>
</gene>
<dbReference type="PANTHER" id="PTHR30614">
    <property type="entry name" value="MEMBRANE COMPONENT OF AMINO ACID ABC TRANSPORTER"/>
    <property type="match status" value="1"/>
</dbReference>
<evidence type="ECO:0000313" key="10">
    <source>
        <dbReference type="EMBL" id="NYF97850.1"/>
    </source>
</evidence>
<feature type="transmembrane region" description="Helical" evidence="8">
    <location>
        <begin position="22"/>
        <end position="49"/>
    </location>
</feature>
<dbReference type="PROSITE" id="PS50928">
    <property type="entry name" value="ABC_TM1"/>
    <property type="match status" value="1"/>
</dbReference>
<protein>
    <submittedName>
        <fullName evidence="10">Polar amino acid transport system permease protein</fullName>
    </submittedName>
</protein>
<dbReference type="RefSeq" id="WP_343062792.1">
    <property type="nucleotide sequence ID" value="NZ_JACCAE010000001.1"/>
</dbReference>
<dbReference type="NCBIfam" id="TIGR01726">
    <property type="entry name" value="HEQRo_perm_3TM"/>
    <property type="match status" value="1"/>
</dbReference>
<dbReference type="GO" id="GO:0043190">
    <property type="term" value="C:ATP-binding cassette (ABC) transporter complex"/>
    <property type="evidence" value="ECO:0007669"/>
    <property type="project" value="InterPro"/>
</dbReference>
<keyword evidence="6 8" id="KW-1133">Transmembrane helix</keyword>
<proteinExistence type="inferred from homology"/>
<organism evidence="10 11">
    <name type="scientific">Janibacter cremeus</name>
    <dbReference type="NCBI Taxonomy" id="1285192"/>
    <lineage>
        <taxon>Bacteria</taxon>
        <taxon>Bacillati</taxon>
        <taxon>Actinomycetota</taxon>
        <taxon>Actinomycetes</taxon>
        <taxon>Micrococcales</taxon>
        <taxon>Intrasporangiaceae</taxon>
        <taxon>Janibacter</taxon>
    </lineage>
</organism>
<evidence type="ECO:0000256" key="2">
    <source>
        <dbReference type="ARBA" id="ARBA00022448"/>
    </source>
</evidence>
<dbReference type="Proteomes" id="UP000554054">
    <property type="component" value="Unassembled WGS sequence"/>
</dbReference>